<keyword evidence="7" id="KW-1185">Reference proteome</keyword>
<organism evidence="6 7">
    <name type="scientific">Vibrio ponticus</name>
    <dbReference type="NCBI Taxonomy" id="265668"/>
    <lineage>
        <taxon>Bacteria</taxon>
        <taxon>Pseudomonadati</taxon>
        <taxon>Pseudomonadota</taxon>
        <taxon>Gammaproteobacteria</taxon>
        <taxon>Vibrionales</taxon>
        <taxon>Vibrionaceae</taxon>
        <taxon>Vibrio</taxon>
    </lineage>
</organism>
<evidence type="ECO:0000313" key="7">
    <source>
        <dbReference type="Proteomes" id="UP000186206"/>
    </source>
</evidence>
<reference evidence="6 7" key="1">
    <citation type="submission" date="2016-09" db="EMBL/GenBank/DDBJ databases">
        <title>Genomic Taxonomy of the Vibrionaceae.</title>
        <authorList>
            <person name="Gonzalez-Castillo A."/>
            <person name="Gomez-Gil B."/>
            <person name="Enciso-Ibarra K."/>
        </authorList>
    </citation>
    <scope>NUCLEOTIDE SEQUENCE [LARGE SCALE GENOMIC DNA]</scope>
    <source>
        <strain evidence="6 7">CAIM 1731</strain>
    </source>
</reference>
<dbReference type="InterPro" id="IPR036259">
    <property type="entry name" value="MFS_trans_sf"/>
</dbReference>
<feature type="transmembrane region" description="Helical" evidence="4">
    <location>
        <begin position="316"/>
        <end position="339"/>
    </location>
</feature>
<evidence type="ECO:0000259" key="5">
    <source>
        <dbReference type="PROSITE" id="PS50850"/>
    </source>
</evidence>
<proteinExistence type="predicted"/>
<dbReference type="Proteomes" id="UP000186206">
    <property type="component" value="Unassembled WGS sequence"/>
</dbReference>
<evidence type="ECO:0000256" key="4">
    <source>
        <dbReference type="SAM" id="Phobius"/>
    </source>
</evidence>
<evidence type="ECO:0000313" key="6">
    <source>
        <dbReference type="EMBL" id="OLQ94648.1"/>
    </source>
</evidence>
<feature type="transmembrane region" description="Helical" evidence="4">
    <location>
        <begin position="379"/>
        <end position="399"/>
    </location>
</feature>
<feature type="transmembrane region" description="Helical" evidence="4">
    <location>
        <begin position="117"/>
        <end position="138"/>
    </location>
</feature>
<dbReference type="Gene3D" id="1.20.1250.20">
    <property type="entry name" value="MFS general substrate transporter like domains"/>
    <property type="match status" value="2"/>
</dbReference>
<feature type="transmembrane region" description="Helical" evidence="4">
    <location>
        <begin position="21"/>
        <end position="43"/>
    </location>
</feature>
<dbReference type="InterPro" id="IPR020846">
    <property type="entry name" value="MFS_dom"/>
</dbReference>
<feature type="transmembrane region" description="Helical" evidence="4">
    <location>
        <begin position="351"/>
        <end position="373"/>
    </location>
</feature>
<dbReference type="PANTHER" id="PTHR23537:SF1">
    <property type="entry name" value="SUGAR TRANSPORTER"/>
    <property type="match status" value="1"/>
</dbReference>
<comment type="caution">
    <text evidence="6">The sequence shown here is derived from an EMBL/GenBank/DDBJ whole genome shotgun (WGS) entry which is preliminary data.</text>
</comment>
<evidence type="ECO:0000256" key="2">
    <source>
        <dbReference type="ARBA" id="ARBA00022989"/>
    </source>
</evidence>
<gene>
    <name evidence="6" type="ORF">BIY21_07985</name>
</gene>
<feature type="transmembrane region" description="Helical" evidence="4">
    <location>
        <begin position="63"/>
        <end position="83"/>
    </location>
</feature>
<feature type="transmembrane region" description="Helical" evidence="4">
    <location>
        <begin position="179"/>
        <end position="199"/>
    </location>
</feature>
<feature type="transmembrane region" description="Helical" evidence="4">
    <location>
        <begin position="225"/>
        <end position="243"/>
    </location>
</feature>
<feature type="domain" description="Major facilitator superfamily (MFS) profile" evidence="5">
    <location>
        <begin position="23"/>
        <end position="405"/>
    </location>
</feature>
<feature type="transmembrane region" description="Helical" evidence="4">
    <location>
        <begin position="150"/>
        <end position="173"/>
    </location>
</feature>
<dbReference type="EMBL" id="MJMI01000072">
    <property type="protein sequence ID" value="OLQ94648.1"/>
    <property type="molecule type" value="Genomic_DNA"/>
</dbReference>
<dbReference type="PROSITE" id="PS50850">
    <property type="entry name" value="MFS"/>
    <property type="match status" value="1"/>
</dbReference>
<keyword evidence="2 4" id="KW-1133">Transmembrane helix</keyword>
<evidence type="ECO:0000256" key="3">
    <source>
        <dbReference type="ARBA" id="ARBA00023136"/>
    </source>
</evidence>
<name>A0ABX3FPH4_9VIBR</name>
<feature type="transmembrane region" description="Helical" evidence="4">
    <location>
        <begin position="263"/>
        <end position="284"/>
    </location>
</feature>
<sequence length="414" mass="44615">MYRQGIKVHSPNLTRSRPQLFNAYSMAGFGATLVGNGIGRFAYIAMMPALIHAGWFDEAQASYLGAATLIGYILGAPLCQYLTHYFTAVSLIRVAMLLSSLSFLGCALQDISFSYYFLLRAMAGLTGAMLMILAPPLIVRLHPPETKARISGIIFSGIGLGVMLAGCLLPIILQQSISAAWLLLAAITFATTFATWSTWQKTETNSNFSPSSAKLNTLSKSQQRTLGLLVCAYAFDAIGYLPHTLFWVDFIVRDLDRSLTLGGAMWAIFGVGAALGPILVGSIGDKLDLKLALCSVFLLKATGVLLPTLTTNLAGLMLSSLLVGLFTTGVVALISAYTLECVGYELNTKAWGMLTMAFALSQGVFGYLYAYLAPQITNYQPLFITSTCALVLAAVLTYFSHPKSLRKPNETLLK</sequence>
<dbReference type="Pfam" id="PF06779">
    <property type="entry name" value="MFS_4"/>
    <property type="match status" value="1"/>
</dbReference>
<dbReference type="SUPFAM" id="SSF103473">
    <property type="entry name" value="MFS general substrate transporter"/>
    <property type="match status" value="1"/>
</dbReference>
<dbReference type="InterPro" id="IPR010645">
    <property type="entry name" value="MFS_4"/>
</dbReference>
<feature type="transmembrane region" description="Helical" evidence="4">
    <location>
        <begin position="291"/>
        <end position="310"/>
    </location>
</feature>
<dbReference type="PANTHER" id="PTHR23537">
    <property type="match status" value="1"/>
</dbReference>
<feature type="transmembrane region" description="Helical" evidence="4">
    <location>
        <begin position="90"/>
        <end position="111"/>
    </location>
</feature>
<accession>A0ABX3FPH4</accession>
<keyword evidence="1 4" id="KW-0812">Transmembrane</keyword>
<keyword evidence="3 4" id="KW-0472">Membrane</keyword>
<evidence type="ECO:0000256" key="1">
    <source>
        <dbReference type="ARBA" id="ARBA00022692"/>
    </source>
</evidence>
<protein>
    <submittedName>
        <fullName evidence="6">MFS transporter</fullName>
    </submittedName>
</protein>